<dbReference type="EMBL" id="QJUL01000030">
    <property type="protein sequence ID" value="TBU88445.1"/>
    <property type="molecule type" value="Genomic_DNA"/>
</dbReference>
<evidence type="ECO:0000313" key="1">
    <source>
        <dbReference type="EMBL" id="TBU88445.1"/>
    </source>
</evidence>
<proteinExistence type="predicted"/>
<dbReference type="AlphaFoldDB" id="A0A4V2KBS0"/>
<gene>
    <name evidence="1" type="ORF">DNK44_18275</name>
</gene>
<name>A0A4V2KBS0_9GAMM</name>
<dbReference type="OrthoDB" id="5522207at2"/>
<dbReference type="GO" id="GO:0032259">
    <property type="term" value="P:methylation"/>
    <property type="evidence" value="ECO:0007669"/>
    <property type="project" value="UniProtKB-KW"/>
</dbReference>
<sequence length="105" mass="11999">MLRFFQRRAPQTQPLFALGTLQMSDKVRWLASKGLIDPMPYVQRHLCGDWGDVGESGRQANDVALEQEGPLRSRYPITPHLQLDVITDDHHDITVVQLPEEHSLL</sequence>
<evidence type="ECO:0000313" key="2">
    <source>
        <dbReference type="Proteomes" id="UP000293172"/>
    </source>
</evidence>
<dbReference type="Proteomes" id="UP000293172">
    <property type="component" value="Unassembled WGS sequence"/>
</dbReference>
<keyword evidence="1" id="KW-0808">Transferase</keyword>
<keyword evidence="1" id="KW-0489">Methyltransferase</keyword>
<comment type="caution">
    <text evidence="1">The sequence shown here is derived from an EMBL/GenBank/DDBJ whole genome shotgun (WGS) entry which is preliminary data.</text>
</comment>
<organism evidence="1 2">
    <name type="scientific">Phytopseudomonas dryadis</name>
    <dbReference type="NCBI Taxonomy" id="2487520"/>
    <lineage>
        <taxon>Bacteria</taxon>
        <taxon>Pseudomonadati</taxon>
        <taxon>Pseudomonadota</taxon>
        <taxon>Gammaproteobacteria</taxon>
        <taxon>Pseudomonadales</taxon>
        <taxon>Pseudomonadaceae</taxon>
        <taxon>Phytopseudomonas</taxon>
    </lineage>
</organism>
<accession>A0A4V2KBS0</accession>
<dbReference type="GO" id="GO:0008168">
    <property type="term" value="F:methyltransferase activity"/>
    <property type="evidence" value="ECO:0007669"/>
    <property type="project" value="UniProtKB-KW"/>
</dbReference>
<protein>
    <submittedName>
        <fullName evidence="1">Methyltransferase</fullName>
    </submittedName>
</protein>
<dbReference type="RefSeq" id="WP_033948772.1">
    <property type="nucleotide sequence ID" value="NZ_QJUL01000030.1"/>
</dbReference>
<reference evidence="1 2" key="1">
    <citation type="submission" date="2018-06" db="EMBL/GenBank/DDBJ databases">
        <title>Three novel Pseudomonas species isolated from symptomatic oak.</title>
        <authorList>
            <person name="Bueno-Gonzalez V."/>
            <person name="Brady C."/>
        </authorList>
    </citation>
    <scope>NUCLEOTIDE SEQUENCE [LARGE SCALE GENOMIC DNA]</scope>
    <source>
        <strain evidence="1 2">P6B</strain>
    </source>
</reference>